<dbReference type="EMBL" id="JBAMMX010000011">
    <property type="protein sequence ID" value="KAK6931487.1"/>
    <property type="molecule type" value="Genomic_DNA"/>
</dbReference>
<organism evidence="1 2">
    <name type="scientific">Dillenia turbinata</name>
    <dbReference type="NCBI Taxonomy" id="194707"/>
    <lineage>
        <taxon>Eukaryota</taxon>
        <taxon>Viridiplantae</taxon>
        <taxon>Streptophyta</taxon>
        <taxon>Embryophyta</taxon>
        <taxon>Tracheophyta</taxon>
        <taxon>Spermatophyta</taxon>
        <taxon>Magnoliopsida</taxon>
        <taxon>eudicotyledons</taxon>
        <taxon>Gunneridae</taxon>
        <taxon>Pentapetalae</taxon>
        <taxon>Dilleniales</taxon>
        <taxon>Dilleniaceae</taxon>
        <taxon>Dillenia</taxon>
    </lineage>
</organism>
<dbReference type="Proteomes" id="UP001370490">
    <property type="component" value="Unassembled WGS sequence"/>
</dbReference>
<proteinExistence type="predicted"/>
<protein>
    <recommendedName>
        <fullName evidence="3">HMA domain-containing protein</fullName>
    </recommendedName>
</protein>
<dbReference type="PANTHER" id="PTHR47294">
    <property type="entry name" value="OS08G0431150 PROTEIN"/>
    <property type="match status" value="1"/>
</dbReference>
<name>A0AAN8ZB95_9MAGN</name>
<dbReference type="Gene3D" id="3.30.70.100">
    <property type="match status" value="1"/>
</dbReference>
<dbReference type="PANTHER" id="PTHR47294:SF6">
    <property type="entry name" value="HMA DOMAIN-CONTAINING PROTEIN"/>
    <property type="match status" value="1"/>
</dbReference>
<dbReference type="InterPro" id="IPR036163">
    <property type="entry name" value="HMA_dom_sf"/>
</dbReference>
<keyword evidence="2" id="KW-1185">Reference proteome</keyword>
<comment type="caution">
    <text evidence="1">The sequence shown here is derived from an EMBL/GenBank/DDBJ whole genome shotgun (WGS) entry which is preliminary data.</text>
</comment>
<accession>A0AAN8ZB95</accession>
<gene>
    <name evidence="1" type="ORF">RJ641_003280</name>
</gene>
<sequence length="114" mass="12282">MAVVGATGFKKSKVIGLPRTSLAAFESLTVPLVQEVVLAADFQCAECQKRVADIMSKMGGTESVVVNVLEKTVTLTCKSPSTIIQIPSKQVATIYRNPPSKVAMIRRLFRATGR</sequence>
<evidence type="ECO:0000313" key="1">
    <source>
        <dbReference type="EMBL" id="KAK6931487.1"/>
    </source>
</evidence>
<dbReference type="AlphaFoldDB" id="A0AAN8ZB95"/>
<evidence type="ECO:0008006" key="3">
    <source>
        <dbReference type="Google" id="ProtNLM"/>
    </source>
</evidence>
<dbReference type="SUPFAM" id="SSF55008">
    <property type="entry name" value="HMA, heavy metal-associated domain"/>
    <property type="match status" value="1"/>
</dbReference>
<dbReference type="GO" id="GO:0046872">
    <property type="term" value="F:metal ion binding"/>
    <property type="evidence" value="ECO:0007669"/>
    <property type="project" value="InterPro"/>
</dbReference>
<reference evidence="1 2" key="1">
    <citation type="submission" date="2023-12" db="EMBL/GenBank/DDBJ databases">
        <title>A high-quality genome assembly for Dillenia turbinata (Dilleniales).</title>
        <authorList>
            <person name="Chanderbali A."/>
        </authorList>
    </citation>
    <scope>NUCLEOTIDE SEQUENCE [LARGE SCALE GENOMIC DNA]</scope>
    <source>
        <strain evidence="1">LSX21</strain>
        <tissue evidence="1">Leaf</tissue>
    </source>
</reference>
<evidence type="ECO:0000313" key="2">
    <source>
        <dbReference type="Proteomes" id="UP001370490"/>
    </source>
</evidence>